<accession>A0A127A755</accession>
<organism evidence="2 3">
    <name type="scientific">Sinomonas atrocyanea</name>
    <dbReference type="NCBI Taxonomy" id="37927"/>
    <lineage>
        <taxon>Bacteria</taxon>
        <taxon>Bacillati</taxon>
        <taxon>Actinomycetota</taxon>
        <taxon>Actinomycetes</taxon>
        <taxon>Micrococcales</taxon>
        <taxon>Micrococcaceae</taxon>
        <taxon>Sinomonas</taxon>
    </lineage>
</organism>
<dbReference type="InterPro" id="IPR010359">
    <property type="entry name" value="IrrE_HExxH"/>
</dbReference>
<evidence type="ECO:0000313" key="2">
    <source>
        <dbReference type="EMBL" id="AMM34781.1"/>
    </source>
</evidence>
<evidence type="ECO:0000313" key="3">
    <source>
        <dbReference type="Proteomes" id="UP000070134"/>
    </source>
</evidence>
<dbReference type="RefSeq" id="WP_066503103.1">
    <property type="nucleotide sequence ID" value="NZ_BJMO01000025.1"/>
</dbReference>
<proteinExistence type="predicted"/>
<geneLocation type="plasmid" evidence="2 3">
    <name>pSA01</name>
</geneLocation>
<keyword evidence="2" id="KW-0614">Plasmid</keyword>
<dbReference type="EMBL" id="CP014519">
    <property type="protein sequence ID" value="AMM34781.1"/>
    <property type="molecule type" value="Genomic_DNA"/>
</dbReference>
<dbReference type="PATRIC" id="fig|37927.3.peg.4240"/>
<dbReference type="Proteomes" id="UP000070134">
    <property type="component" value="Plasmid pSA01"/>
</dbReference>
<dbReference type="KEGG" id="satk:SA2016_4129"/>
<reference evidence="2 3" key="1">
    <citation type="submission" date="2016-02" db="EMBL/GenBank/DDBJ databases">
        <title>Complete genome of Sinomonas atrocyanea KCTC 3377.</title>
        <authorList>
            <person name="Kim K.M."/>
        </authorList>
    </citation>
    <scope>NUCLEOTIDE SEQUENCE [LARGE SCALE GENOMIC DNA]</scope>
    <source>
        <strain evidence="2 3">KCTC 3377</strain>
        <plasmid evidence="2 3">pSA01</plasmid>
    </source>
</reference>
<dbReference type="Gene3D" id="1.10.10.2910">
    <property type="match status" value="1"/>
</dbReference>
<evidence type="ECO:0000259" key="1">
    <source>
        <dbReference type="Pfam" id="PF06114"/>
    </source>
</evidence>
<gene>
    <name evidence="2" type="ORF">SA2016_4129</name>
</gene>
<keyword evidence="3" id="KW-1185">Reference proteome</keyword>
<dbReference type="AlphaFoldDB" id="A0A127A755"/>
<protein>
    <recommendedName>
        <fullName evidence="1">IrrE N-terminal-like domain-containing protein</fullName>
    </recommendedName>
</protein>
<feature type="domain" description="IrrE N-terminal-like" evidence="1">
    <location>
        <begin position="61"/>
        <end position="162"/>
    </location>
</feature>
<dbReference type="Pfam" id="PF06114">
    <property type="entry name" value="Peptidase_M78"/>
    <property type="match status" value="1"/>
</dbReference>
<name>A0A127A755_9MICC</name>
<sequence>MVKQVAAMLEHLDASDPLLRPQLFDDAIGTLAARDDVGLRLVPDQEIEASGCSVAGGYLTDGTPPLLVISESASRGRRAFTALHEYGHHLQQSVYSLMEGLVQQPDGGVTLEDAACDSFASAILLPKELVALHIPDEGPSAASVLSLWRAAPQVSRAAVCVRAALTLQTPGHVTLLDESGTVVFSSSRELPPLRRGSDQSRVSIVKAALRAPGRTVEGEAEFLYRDGIRGQELYAQAADLGGMTVVVSVSERAAWRKLSLPRKDSSPKGVFRICEHAACGYEFRTFDPPCGQCGVPLCPECGQCNCSFRLRERACPSCYLMQPIHLFDSATGPCRDCA</sequence>